<gene>
    <name evidence="1" type="ORF">PACILC2_23230</name>
</gene>
<accession>A0ABQ4N6G8</accession>
<keyword evidence="2" id="KW-1185">Reference proteome</keyword>
<organism evidence="1 2">
    <name type="scientific">Paenibacillus cisolokensis</name>
    <dbReference type="NCBI Taxonomy" id="1658519"/>
    <lineage>
        <taxon>Bacteria</taxon>
        <taxon>Bacillati</taxon>
        <taxon>Bacillota</taxon>
        <taxon>Bacilli</taxon>
        <taxon>Bacillales</taxon>
        <taxon>Paenibacillaceae</taxon>
        <taxon>Paenibacillus</taxon>
    </lineage>
</organism>
<protein>
    <submittedName>
        <fullName evidence="1">Uncharacterized protein</fullName>
    </submittedName>
</protein>
<dbReference type="EMBL" id="BOVJ01000070">
    <property type="protein sequence ID" value="GIQ63755.1"/>
    <property type="molecule type" value="Genomic_DNA"/>
</dbReference>
<dbReference type="Proteomes" id="UP000680304">
    <property type="component" value="Unassembled WGS sequence"/>
</dbReference>
<evidence type="ECO:0000313" key="1">
    <source>
        <dbReference type="EMBL" id="GIQ63755.1"/>
    </source>
</evidence>
<reference evidence="1 2" key="1">
    <citation type="submission" date="2021-04" db="EMBL/GenBank/DDBJ databases">
        <title>Draft genome sequence of Paenibacillus cisolokensis, LC2-13A.</title>
        <authorList>
            <person name="Uke A."/>
            <person name="Chhe C."/>
            <person name="Baramee S."/>
            <person name="Kosugi A."/>
        </authorList>
    </citation>
    <scope>NUCLEOTIDE SEQUENCE [LARGE SCALE GENOMIC DNA]</scope>
    <source>
        <strain evidence="1 2">LC2-13A</strain>
    </source>
</reference>
<dbReference type="RefSeq" id="WP_062495601.1">
    <property type="nucleotide sequence ID" value="NZ_BOVJ01000070.1"/>
</dbReference>
<sequence>MEAGHGFGVVLVEARAANAGSGGKAAYSRPPFLFAFDTDRRYNKSQMRKRRSGLPHVDVI</sequence>
<comment type="caution">
    <text evidence="1">The sequence shown here is derived from an EMBL/GenBank/DDBJ whole genome shotgun (WGS) entry which is preliminary data.</text>
</comment>
<evidence type="ECO:0000313" key="2">
    <source>
        <dbReference type="Proteomes" id="UP000680304"/>
    </source>
</evidence>
<name>A0ABQ4N6G8_9BACL</name>
<proteinExistence type="predicted"/>